<accession>A0A1G7Y970</accession>
<dbReference type="NCBIfam" id="TIGR04183">
    <property type="entry name" value="Por_Secre_tail"/>
    <property type="match status" value="1"/>
</dbReference>
<keyword evidence="4" id="KW-1185">Reference proteome</keyword>
<gene>
    <name evidence="3" type="ORF">SAMN04489796_101958</name>
</gene>
<sequence length="275" mass="29809">MKKKLLLLVLPMLLFLATLQAQTKVWDFGGDPTYTSPEQIALWPVVAFNAAEGATVEKDNLFLVGDSSGDKFGQIENAGGATWDTGTPDEYTSINRFKFNGGSAPVDFLPSYSYMYFPVSGPVDVKIWFRSGSSSDTERILYISDGTTLLNSFQAVGNGDPETITASYTGTGGNIYIYDSNSFNLYKIEVTGAGADVLSINNIDTAINTSVKSANDRIYISNVTSNTEVNIYSITGALVKTVNTNTDLDFSFNSGLYFARVTTLEGQKSVKLLVQ</sequence>
<proteinExistence type="predicted"/>
<name>A0A1G7Y970_9FLAO</name>
<protein>
    <submittedName>
        <fullName evidence="3">Por secretion system C-terminal sorting domain-containing protein</fullName>
    </submittedName>
</protein>
<feature type="chain" id="PRO_5011701259" evidence="2">
    <location>
        <begin position="22"/>
        <end position="275"/>
    </location>
</feature>
<organism evidence="3 4">
    <name type="scientific">Winogradskyella thalassocola</name>
    <dbReference type="NCBI Taxonomy" id="262004"/>
    <lineage>
        <taxon>Bacteria</taxon>
        <taxon>Pseudomonadati</taxon>
        <taxon>Bacteroidota</taxon>
        <taxon>Flavobacteriia</taxon>
        <taxon>Flavobacteriales</taxon>
        <taxon>Flavobacteriaceae</taxon>
        <taxon>Winogradskyella</taxon>
    </lineage>
</organism>
<evidence type="ECO:0000256" key="2">
    <source>
        <dbReference type="SAM" id="SignalP"/>
    </source>
</evidence>
<dbReference type="EMBL" id="FNCZ01000001">
    <property type="protein sequence ID" value="SDG92856.1"/>
    <property type="molecule type" value="Genomic_DNA"/>
</dbReference>
<evidence type="ECO:0000313" key="3">
    <source>
        <dbReference type="EMBL" id="SDG92856.1"/>
    </source>
</evidence>
<dbReference type="AlphaFoldDB" id="A0A1G7Y970"/>
<dbReference type="RefSeq" id="WP_092466416.1">
    <property type="nucleotide sequence ID" value="NZ_FNCZ01000001.1"/>
</dbReference>
<evidence type="ECO:0000256" key="1">
    <source>
        <dbReference type="ARBA" id="ARBA00022729"/>
    </source>
</evidence>
<reference evidence="4" key="1">
    <citation type="submission" date="2016-10" db="EMBL/GenBank/DDBJ databases">
        <authorList>
            <person name="Varghese N."/>
            <person name="Submissions S."/>
        </authorList>
    </citation>
    <scope>NUCLEOTIDE SEQUENCE [LARGE SCALE GENOMIC DNA]</scope>
    <source>
        <strain evidence="4">DSM 15363</strain>
    </source>
</reference>
<dbReference type="InterPro" id="IPR026444">
    <property type="entry name" value="Secre_tail"/>
</dbReference>
<evidence type="ECO:0000313" key="4">
    <source>
        <dbReference type="Proteomes" id="UP000199492"/>
    </source>
</evidence>
<dbReference type="OrthoDB" id="1425128at2"/>
<dbReference type="SUPFAM" id="SSF63829">
    <property type="entry name" value="Calcium-dependent phosphotriesterase"/>
    <property type="match status" value="1"/>
</dbReference>
<dbReference type="Proteomes" id="UP000199492">
    <property type="component" value="Unassembled WGS sequence"/>
</dbReference>
<keyword evidence="1 2" id="KW-0732">Signal</keyword>
<feature type="signal peptide" evidence="2">
    <location>
        <begin position="1"/>
        <end position="21"/>
    </location>
</feature>